<dbReference type="Proteomes" id="UP001630127">
    <property type="component" value="Unassembled WGS sequence"/>
</dbReference>
<protein>
    <submittedName>
        <fullName evidence="1">Uncharacterized protein</fullName>
    </submittedName>
</protein>
<sequence length="119" mass="13466">MEPGVQQESTFGFTSVDNRLVKDKLPWVDLAKSGPYDPSCNTKLLNVLEVEFRAPVPVPKLIDEGNPNQFGTRASLEASKSQNVEEGLCIPPFDSEELYYTYEMPNLEFHLDCFFDSRS</sequence>
<name>A0ABD2ZLU0_9GENT</name>
<organism evidence="1 2">
    <name type="scientific">Cinchona calisaya</name>
    <dbReference type="NCBI Taxonomy" id="153742"/>
    <lineage>
        <taxon>Eukaryota</taxon>
        <taxon>Viridiplantae</taxon>
        <taxon>Streptophyta</taxon>
        <taxon>Embryophyta</taxon>
        <taxon>Tracheophyta</taxon>
        <taxon>Spermatophyta</taxon>
        <taxon>Magnoliopsida</taxon>
        <taxon>eudicotyledons</taxon>
        <taxon>Gunneridae</taxon>
        <taxon>Pentapetalae</taxon>
        <taxon>asterids</taxon>
        <taxon>lamiids</taxon>
        <taxon>Gentianales</taxon>
        <taxon>Rubiaceae</taxon>
        <taxon>Cinchonoideae</taxon>
        <taxon>Cinchoneae</taxon>
        <taxon>Cinchona</taxon>
    </lineage>
</organism>
<proteinExistence type="predicted"/>
<accession>A0ABD2ZLU0</accession>
<keyword evidence="2" id="KW-1185">Reference proteome</keyword>
<evidence type="ECO:0000313" key="1">
    <source>
        <dbReference type="EMBL" id="KAL3519092.1"/>
    </source>
</evidence>
<dbReference type="AlphaFoldDB" id="A0ABD2ZLU0"/>
<comment type="caution">
    <text evidence="1">The sequence shown here is derived from an EMBL/GenBank/DDBJ whole genome shotgun (WGS) entry which is preliminary data.</text>
</comment>
<evidence type="ECO:0000313" key="2">
    <source>
        <dbReference type="Proteomes" id="UP001630127"/>
    </source>
</evidence>
<gene>
    <name evidence="1" type="ORF">ACH5RR_021681</name>
</gene>
<dbReference type="EMBL" id="JBJUIK010000009">
    <property type="protein sequence ID" value="KAL3519092.1"/>
    <property type="molecule type" value="Genomic_DNA"/>
</dbReference>
<reference evidence="1 2" key="1">
    <citation type="submission" date="2024-11" db="EMBL/GenBank/DDBJ databases">
        <title>A near-complete genome assembly of Cinchona calisaya.</title>
        <authorList>
            <person name="Lian D.C."/>
            <person name="Zhao X.W."/>
            <person name="Wei L."/>
        </authorList>
    </citation>
    <scope>NUCLEOTIDE SEQUENCE [LARGE SCALE GENOMIC DNA]</scope>
    <source>
        <tissue evidence="1">Nenye</tissue>
    </source>
</reference>